<proteinExistence type="predicted"/>
<feature type="region of interest" description="Disordered" evidence="1">
    <location>
        <begin position="94"/>
        <end position="114"/>
    </location>
</feature>
<feature type="compositionally biased region" description="Polar residues" evidence="1">
    <location>
        <begin position="96"/>
        <end position="114"/>
    </location>
</feature>
<dbReference type="PANTHER" id="PTHR36302:SF1">
    <property type="entry name" value="COPPER CHAPERONE PCU(A)C"/>
    <property type="match status" value="1"/>
</dbReference>
<evidence type="ECO:0000313" key="3">
    <source>
        <dbReference type="Proteomes" id="UP000516444"/>
    </source>
</evidence>
<dbReference type="EMBL" id="AP023440">
    <property type="protein sequence ID" value="BCL25643.1"/>
    <property type="molecule type" value="Genomic_DNA"/>
</dbReference>
<dbReference type="Proteomes" id="UP000516444">
    <property type="component" value="Chromosome"/>
</dbReference>
<gene>
    <name evidence="2" type="ORF">GCM10017557_05020</name>
</gene>
<dbReference type="SUPFAM" id="SSF110087">
    <property type="entry name" value="DR1885-like metal-binding protein"/>
    <property type="match status" value="1"/>
</dbReference>
<dbReference type="PANTHER" id="PTHR36302">
    <property type="entry name" value="BLR7088 PROTEIN"/>
    <property type="match status" value="1"/>
</dbReference>
<dbReference type="KEGG" id="sgm:GCM10017557_05020"/>
<evidence type="ECO:0000313" key="2">
    <source>
        <dbReference type="EMBL" id="BCL25643.1"/>
    </source>
</evidence>
<dbReference type="Pfam" id="PF04314">
    <property type="entry name" value="PCuAC"/>
    <property type="match status" value="1"/>
</dbReference>
<organism evidence="2 3">
    <name type="scientific">Streptomyces aurantiacus</name>
    <dbReference type="NCBI Taxonomy" id="47760"/>
    <lineage>
        <taxon>Bacteria</taxon>
        <taxon>Bacillati</taxon>
        <taxon>Actinomycetota</taxon>
        <taxon>Actinomycetes</taxon>
        <taxon>Kitasatosporales</taxon>
        <taxon>Streptomycetaceae</taxon>
        <taxon>Streptomyces</taxon>
        <taxon>Streptomyces aurantiacus group</taxon>
    </lineage>
</organism>
<dbReference type="Gene3D" id="2.60.40.1890">
    <property type="entry name" value="PCu(A)C copper chaperone"/>
    <property type="match status" value="1"/>
</dbReference>
<reference evidence="2 3" key="1">
    <citation type="journal article" date="2014" name="Int. J. Syst. Evol. Microbiol.">
        <title>Complete genome sequence of Corynebacterium casei LMG S-19264T (=DSM 44701T), isolated from a smear-ripened cheese.</title>
        <authorList>
            <consortium name="US DOE Joint Genome Institute (JGI-PGF)"/>
            <person name="Walter F."/>
            <person name="Albersmeier A."/>
            <person name="Kalinowski J."/>
            <person name="Ruckert C."/>
        </authorList>
    </citation>
    <scope>NUCLEOTIDE SEQUENCE [LARGE SCALE GENOMIC DNA]</scope>
    <source>
        <strain evidence="2 3">JCM 4677</strain>
    </source>
</reference>
<dbReference type="RefSeq" id="WP_055519450.1">
    <property type="nucleotide sequence ID" value="NZ_AP023440.1"/>
</dbReference>
<dbReference type="InterPro" id="IPR036182">
    <property type="entry name" value="PCuAC_sf"/>
</dbReference>
<accession>A0A7G1NQV7</accession>
<dbReference type="OrthoDB" id="4328980at2"/>
<dbReference type="InterPro" id="IPR007410">
    <property type="entry name" value="LpqE-like"/>
</dbReference>
<sequence>MTDQALWRPTRRRLTESLLAALAPVAGCALALGGLSTWTVQGNAGSPASIAVTGGRVFLPTGDTPETAAFFRITNSGGSGDRLLKVTSAQVDGAPSLSSHRMTGASSATGRTVTSVPVPAGDSIAMSPDSVDVIVPANADWQIGDLLTFTLHFERSGTVSSSAVVDRPGQGGT</sequence>
<keyword evidence="3" id="KW-1185">Reference proteome</keyword>
<name>A0A7G1NQV7_9ACTN</name>
<dbReference type="AlphaFoldDB" id="A0A7G1NQV7"/>
<protein>
    <submittedName>
        <fullName evidence="2">Membrane protein</fullName>
    </submittedName>
</protein>
<dbReference type="InterPro" id="IPR058248">
    <property type="entry name" value="Lxx211020-like"/>
</dbReference>
<evidence type="ECO:0000256" key="1">
    <source>
        <dbReference type="SAM" id="MobiDB-lite"/>
    </source>
</evidence>